<dbReference type="Pfam" id="PF08772">
    <property type="entry name" value="Zn_ribbon_NOB1"/>
    <property type="match status" value="1"/>
</dbReference>
<dbReference type="EMBL" id="NWUJ01000002">
    <property type="protein sequence ID" value="PFH37485.1"/>
    <property type="molecule type" value="Genomic_DNA"/>
</dbReference>
<feature type="compositionally biased region" description="Low complexity" evidence="10">
    <location>
        <begin position="73"/>
        <end position="83"/>
    </location>
</feature>
<dbReference type="OrthoDB" id="446759at2759"/>
<dbReference type="GeneID" id="40308924"/>
<reference evidence="13 14" key="1">
    <citation type="submission" date="2017-09" db="EMBL/GenBank/DDBJ databases">
        <title>Genome sequencing of Besnoitia besnoiti strain Bb-Ger1.</title>
        <authorList>
            <person name="Schares G."/>
            <person name="Venepally P."/>
            <person name="Lorenzi H.A."/>
        </authorList>
    </citation>
    <scope>NUCLEOTIDE SEQUENCE [LARGE SCALE GENOMIC DNA]</scope>
    <source>
        <strain evidence="13 14">Bb-Ger1</strain>
    </source>
</reference>
<evidence type="ECO:0000259" key="12">
    <source>
        <dbReference type="Pfam" id="PF17146"/>
    </source>
</evidence>
<dbReference type="STRING" id="94643.A0A2A9MHM7"/>
<evidence type="ECO:0000313" key="13">
    <source>
        <dbReference type="EMBL" id="PFH37485.1"/>
    </source>
</evidence>
<feature type="region of interest" description="Disordered" evidence="10">
    <location>
        <begin position="48"/>
        <end position="89"/>
    </location>
</feature>
<feature type="region of interest" description="Disordered" evidence="10">
    <location>
        <begin position="219"/>
        <end position="309"/>
    </location>
</feature>
<evidence type="ECO:0000256" key="3">
    <source>
        <dbReference type="ARBA" id="ARBA00022722"/>
    </source>
</evidence>
<dbReference type="GO" id="GO:0004521">
    <property type="term" value="F:RNA endonuclease activity"/>
    <property type="evidence" value="ECO:0007669"/>
    <property type="project" value="UniProtKB-UniRule"/>
</dbReference>
<evidence type="ECO:0000313" key="14">
    <source>
        <dbReference type="Proteomes" id="UP000224006"/>
    </source>
</evidence>
<dbReference type="GO" id="GO:0046872">
    <property type="term" value="F:metal ion binding"/>
    <property type="evidence" value="ECO:0007669"/>
    <property type="project" value="UniProtKB-UniRule"/>
</dbReference>
<sequence>MEGVSTREPALLAPESPAPVPPPPPSSPQSLLLSPALSIDEASLRLQEATGAEVSRAAAGDGSVAASESPEDATAGTGAAATGSSTMPNSASLAAPLMCRFSRTLVLDTGAFLRLKRLDQFGRRFVVPPSVLEEIRDARARAHLSGVTLLHPDAELPSVATASEADKRWARKFAQMTGDLGSLSDTDLDVIALTYMLQRQTGRVEKLRTKPLDTVVVKEEETHKKWDEQDWGKDEGWIGEDPEEEAEEEEDVEEGAEEAEEDTQETDEANDKREFGPCAPGAAELPTAAAGISSSPSAGAETSPCSSDAPLEARACGIHESREIVDVAADEDDGEGTWVTPENFQRVRRGIEGICSSATEEEALVACMTTDYSVQNVLLHMGLQVVTIDGLAIRSVKTWALICRACHFVSREVTRLFCPKCGQHAVDRVPVTLSEDGLVVHDNRKKKSTRGNVHSLPKPRGGRHEKQLILAEDQLMMGGRDRLLRHQQRLWETEKAAHNPFSEDFAFDAASAWHMRARTRTGKLAAGAHAPRVVVGLGPGNPNSNRWVKRHSRAKGK</sequence>
<evidence type="ECO:0000256" key="6">
    <source>
        <dbReference type="ARBA" id="ARBA00022833"/>
    </source>
</evidence>
<evidence type="ECO:0000256" key="10">
    <source>
        <dbReference type="SAM" id="MobiDB-lite"/>
    </source>
</evidence>
<dbReference type="InterPro" id="IPR017117">
    <property type="entry name" value="Nob1_euk"/>
</dbReference>
<dbReference type="CDD" id="cd09876">
    <property type="entry name" value="PIN_Nob1-like"/>
    <property type="match status" value="1"/>
</dbReference>
<feature type="binding site" evidence="9">
    <location>
        <position position="403"/>
    </location>
    <ligand>
        <name>Zn(2+)</name>
        <dbReference type="ChEBI" id="CHEBI:29105"/>
    </ligand>
</feature>
<feature type="compositionally biased region" description="Basic and acidic residues" evidence="10">
    <location>
        <begin position="219"/>
        <end position="236"/>
    </location>
</feature>
<feature type="binding site" evidence="9">
    <location>
        <position position="421"/>
    </location>
    <ligand>
        <name>Zn(2+)</name>
        <dbReference type="ChEBI" id="CHEBI:29105"/>
    </ligand>
</feature>
<protein>
    <submittedName>
        <fullName evidence="13">Nin one binding (NOB1) Zn-ribbon family protein</fullName>
    </submittedName>
</protein>
<dbReference type="Gene3D" id="6.20.210.10">
    <property type="entry name" value="Nin one binding (NOB1), Zn-ribbon-like"/>
    <property type="match status" value="1"/>
</dbReference>
<dbReference type="Proteomes" id="UP000224006">
    <property type="component" value="Chromosome II"/>
</dbReference>
<feature type="binding site" evidence="9">
    <location>
        <position position="418"/>
    </location>
    <ligand>
        <name>Zn(2+)</name>
        <dbReference type="ChEBI" id="CHEBI:29105"/>
    </ligand>
</feature>
<dbReference type="SUPFAM" id="SSF144206">
    <property type="entry name" value="NOB1 zinc finger-like"/>
    <property type="match status" value="1"/>
</dbReference>
<keyword evidence="6 8" id="KW-0862">Zinc</keyword>
<feature type="compositionally biased region" description="Acidic residues" evidence="10">
    <location>
        <begin position="237"/>
        <end position="268"/>
    </location>
</feature>
<dbReference type="Gene3D" id="3.40.50.1010">
    <property type="entry name" value="5'-nuclease"/>
    <property type="match status" value="1"/>
</dbReference>
<feature type="region of interest" description="Disordered" evidence="10">
    <location>
        <begin position="1"/>
        <end position="34"/>
    </location>
</feature>
<feature type="binding site" evidence="9">
    <location>
        <position position="406"/>
    </location>
    <ligand>
        <name>Zn(2+)</name>
        <dbReference type="ChEBI" id="CHEBI:29105"/>
    </ligand>
</feature>
<comment type="similarity">
    <text evidence="2 8">Belongs to the NOB1 family.</text>
</comment>
<dbReference type="InterPro" id="IPR014881">
    <property type="entry name" value="NOB1_Zn-bd"/>
</dbReference>
<dbReference type="AlphaFoldDB" id="A0A2A9MHM7"/>
<organism evidence="13 14">
    <name type="scientific">Besnoitia besnoiti</name>
    <name type="common">Apicomplexan protozoan</name>
    <dbReference type="NCBI Taxonomy" id="94643"/>
    <lineage>
        <taxon>Eukaryota</taxon>
        <taxon>Sar</taxon>
        <taxon>Alveolata</taxon>
        <taxon>Apicomplexa</taxon>
        <taxon>Conoidasida</taxon>
        <taxon>Coccidia</taxon>
        <taxon>Eucoccidiorida</taxon>
        <taxon>Eimeriorina</taxon>
        <taxon>Sarcocystidae</taxon>
        <taxon>Besnoitia</taxon>
    </lineage>
</organism>
<keyword evidence="3" id="KW-0540">Nuclease</keyword>
<keyword evidence="5" id="KW-0378">Hydrolase</keyword>
<dbReference type="PANTHER" id="PTHR12814:SF2">
    <property type="entry name" value="RNA-BINDING PROTEIN NOB1"/>
    <property type="match status" value="1"/>
</dbReference>
<dbReference type="InterPro" id="IPR039907">
    <property type="entry name" value="NOB1"/>
</dbReference>
<keyword evidence="14" id="KW-1185">Reference proteome</keyword>
<dbReference type="GO" id="GO:0030688">
    <property type="term" value="C:preribosome, small subunit precursor"/>
    <property type="evidence" value="ECO:0007669"/>
    <property type="project" value="TreeGrafter"/>
</dbReference>
<feature type="compositionally biased region" description="Pro residues" evidence="10">
    <location>
        <begin position="16"/>
        <end position="27"/>
    </location>
</feature>
<evidence type="ECO:0000256" key="2">
    <source>
        <dbReference type="ARBA" id="ARBA00005858"/>
    </source>
</evidence>
<dbReference type="InterPro" id="IPR033411">
    <property type="entry name" value="Ribonuclease_PIN"/>
</dbReference>
<accession>A0A2A9MHM7</accession>
<dbReference type="PANTHER" id="PTHR12814">
    <property type="entry name" value="RNA-BINDING PROTEIN NOB1"/>
    <property type="match status" value="1"/>
</dbReference>
<dbReference type="FunFam" id="3.40.50.1010:FF:000020">
    <property type="entry name" value="20S-pre-rRNA D-site endonuclease NOB1"/>
    <property type="match status" value="1"/>
</dbReference>
<evidence type="ECO:0000256" key="1">
    <source>
        <dbReference type="ARBA" id="ARBA00004123"/>
    </source>
</evidence>
<dbReference type="GO" id="GO:0005737">
    <property type="term" value="C:cytoplasm"/>
    <property type="evidence" value="ECO:0007669"/>
    <property type="project" value="UniProtKB-ARBA"/>
</dbReference>
<dbReference type="RefSeq" id="XP_029221494.1">
    <property type="nucleotide sequence ID" value="XM_029362529.1"/>
</dbReference>
<evidence type="ECO:0000256" key="4">
    <source>
        <dbReference type="ARBA" id="ARBA00022723"/>
    </source>
</evidence>
<keyword evidence="4 8" id="KW-0479">Metal-binding</keyword>
<comment type="subcellular location">
    <subcellularLocation>
        <location evidence="1">Nucleus</location>
    </subcellularLocation>
</comment>
<feature type="domain" description="Ribonuclease PIN" evidence="12">
    <location>
        <begin position="105"/>
        <end position="197"/>
    </location>
</feature>
<gene>
    <name evidence="13" type="ORF">BESB_039430</name>
</gene>
<evidence type="ECO:0000256" key="8">
    <source>
        <dbReference type="PIRNR" id="PIRNR037125"/>
    </source>
</evidence>
<dbReference type="Pfam" id="PF17146">
    <property type="entry name" value="PIN_6"/>
    <property type="match status" value="1"/>
</dbReference>
<name>A0A2A9MHM7_BESBE</name>
<evidence type="ECO:0000256" key="9">
    <source>
        <dbReference type="PIRSR" id="PIRSR037125-1"/>
    </source>
</evidence>
<dbReference type="GO" id="GO:0030490">
    <property type="term" value="P:maturation of SSU-rRNA"/>
    <property type="evidence" value="ECO:0007669"/>
    <property type="project" value="TreeGrafter"/>
</dbReference>
<dbReference type="InterPro" id="IPR036283">
    <property type="entry name" value="NOB1_Zf-like_sf"/>
</dbReference>
<feature type="compositionally biased region" description="Low complexity" evidence="10">
    <location>
        <begin position="279"/>
        <end position="300"/>
    </location>
</feature>
<comment type="caution">
    <text evidence="13">The sequence shown here is derived from an EMBL/GenBank/DDBJ whole genome shotgun (WGS) entry which is preliminary data.</text>
</comment>
<proteinExistence type="inferred from homology"/>
<evidence type="ECO:0000259" key="11">
    <source>
        <dbReference type="Pfam" id="PF08772"/>
    </source>
</evidence>
<dbReference type="VEuPathDB" id="ToxoDB:BESB_039430"/>
<evidence type="ECO:0000256" key="7">
    <source>
        <dbReference type="ARBA" id="ARBA00023242"/>
    </source>
</evidence>
<dbReference type="KEGG" id="bbes:BESB_039430"/>
<feature type="compositionally biased region" description="Basic residues" evidence="10">
    <location>
        <begin position="547"/>
        <end position="557"/>
    </location>
</feature>
<dbReference type="GO" id="GO:0016787">
    <property type="term" value="F:hydrolase activity"/>
    <property type="evidence" value="ECO:0007669"/>
    <property type="project" value="UniProtKB-KW"/>
</dbReference>
<dbReference type="PIRSF" id="PIRSF037125">
    <property type="entry name" value="D-site_20S_pre-rRNA_nuclease"/>
    <property type="match status" value="1"/>
</dbReference>
<keyword evidence="7 8" id="KW-0539">Nucleus</keyword>
<evidence type="ECO:0000256" key="5">
    <source>
        <dbReference type="ARBA" id="ARBA00022801"/>
    </source>
</evidence>
<feature type="region of interest" description="Disordered" evidence="10">
    <location>
        <begin position="536"/>
        <end position="557"/>
    </location>
</feature>
<feature type="domain" description="Nin one binding (NOB1) Zn-ribbon-like" evidence="11">
    <location>
        <begin position="393"/>
        <end position="462"/>
    </location>
</feature>
<dbReference type="GO" id="GO:0031981">
    <property type="term" value="C:nuclear lumen"/>
    <property type="evidence" value="ECO:0007669"/>
    <property type="project" value="UniProtKB-ARBA"/>
</dbReference>